<reference evidence="6" key="1">
    <citation type="journal article" date="2023" name="Science">
        <title>Elucidation of the pathway for biosynthesis of saponin adjuvants from the soapbark tree.</title>
        <authorList>
            <person name="Reed J."/>
            <person name="Orme A."/>
            <person name="El-Demerdash A."/>
            <person name="Owen C."/>
            <person name="Martin L.B.B."/>
            <person name="Misra R.C."/>
            <person name="Kikuchi S."/>
            <person name="Rejzek M."/>
            <person name="Martin A.C."/>
            <person name="Harkess A."/>
            <person name="Leebens-Mack J."/>
            <person name="Louveau T."/>
            <person name="Stephenson M.J."/>
            <person name="Osbourn A."/>
        </authorList>
    </citation>
    <scope>NUCLEOTIDE SEQUENCE</scope>
    <source>
        <strain evidence="6">S10</strain>
    </source>
</reference>
<sequence length="221" mass="25265">MPTGTESDGFFVTNISTLGRNFFVATNPMATYLRLSSSSSPPKVGIEYCSYKVNLRCHTFPTYDDYNTSYDEPVVQSVNRKKIDLFRDGFDGSIGFFLRDHLSSLGVSLPHEEEQSLLQEIISDARSSDNILVTIVDFEVQNLEYDTMERVFGTENVTIDDIFLQMRRTNTESCAICMVDFEVGMEATKLPCLHLYHRDCINKWLQMNPSCPLCRFRLSNL</sequence>
<dbReference type="KEGG" id="qsa:O6P43_022067"/>
<keyword evidence="2 4" id="KW-0863">Zinc-finger</keyword>
<evidence type="ECO:0000313" key="6">
    <source>
        <dbReference type="EMBL" id="KAJ7955483.1"/>
    </source>
</evidence>
<dbReference type="CDD" id="cd16454">
    <property type="entry name" value="RING-H2_PA-TM-RING"/>
    <property type="match status" value="1"/>
</dbReference>
<dbReference type="Gene3D" id="3.30.40.10">
    <property type="entry name" value="Zinc/RING finger domain, C3HC4 (zinc finger)"/>
    <property type="match status" value="1"/>
</dbReference>
<dbReference type="InterPro" id="IPR051834">
    <property type="entry name" value="RING_finger_E3_ligase"/>
</dbReference>
<dbReference type="GO" id="GO:0006511">
    <property type="term" value="P:ubiquitin-dependent protein catabolic process"/>
    <property type="evidence" value="ECO:0007669"/>
    <property type="project" value="TreeGrafter"/>
</dbReference>
<dbReference type="SUPFAM" id="SSF57850">
    <property type="entry name" value="RING/U-box"/>
    <property type="match status" value="1"/>
</dbReference>
<accession>A0AAD7PH93</accession>
<dbReference type="EMBL" id="JARAOO010000009">
    <property type="protein sequence ID" value="KAJ7955483.1"/>
    <property type="molecule type" value="Genomic_DNA"/>
</dbReference>
<dbReference type="Pfam" id="PF13639">
    <property type="entry name" value="zf-RING_2"/>
    <property type="match status" value="1"/>
</dbReference>
<keyword evidence="7" id="KW-1185">Reference proteome</keyword>
<proteinExistence type="predicted"/>
<dbReference type="PANTHER" id="PTHR45931">
    <property type="entry name" value="SI:CH211-59O9.10"/>
    <property type="match status" value="1"/>
</dbReference>
<dbReference type="InterPro" id="IPR013083">
    <property type="entry name" value="Znf_RING/FYVE/PHD"/>
</dbReference>
<keyword evidence="3" id="KW-0862">Zinc</keyword>
<dbReference type="GO" id="GO:0005634">
    <property type="term" value="C:nucleus"/>
    <property type="evidence" value="ECO:0007669"/>
    <property type="project" value="TreeGrafter"/>
</dbReference>
<name>A0AAD7PH93_QUISA</name>
<evidence type="ECO:0000256" key="4">
    <source>
        <dbReference type="PROSITE-ProRule" id="PRU00175"/>
    </source>
</evidence>
<evidence type="ECO:0000259" key="5">
    <source>
        <dbReference type="PROSITE" id="PS50089"/>
    </source>
</evidence>
<dbReference type="PANTHER" id="PTHR45931:SF3">
    <property type="entry name" value="RING ZINC FINGER-CONTAINING PROTEIN"/>
    <property type="match status" value="1"/>
</dbReference>
<evidence type="ECO:0000313" key="7">
    <source>
        <dbReference type="Proteomes" id="UP001163823"/>
    </source>
</evidence>
<dbReference type="AlphaFoldDB" id="A0AAD7PH93"/>
<evidence type="ECO:0000256" key="3">
    <source>
        <dbReference type="ARBA" id="ARBA00022833"/>
    </source>
</evidence>
<dbReference type="GO" id="GO:0061630">
    <property type="term" value="F:ubiquitin protein ligase activity"/>
    <property type="evidence" value="ECO:0007669"/>
    <property type="project" value="TreeGrafter"/>
</dbReference>
<feature type="domain" description="RING-type" evidence="5">
    <location>
        <begin position="174"/>
        <end position="215"/>
    </location>
</feature>
<keyword evidence="1" id="KW-0479">Metal-binding</keyword>
<dbReference type="PROSITE" id="PS50089">
    <property type="entry name" value="ZF_RING_2"/>
    <property type="match status" value="1"/>
</dbReference>
<dbReference type="SMART" id="SM00184">
    <property type="entry name" value="RING"/>
    <property type="match status" value="1"/>
</dbReference>
<protein>
    <submittedName>
        <fullName evidence="6">RING/U-box superfamily protein</fullName>
    </submittedName>
</protein>
<dbReference type="GO" id="GO:0008270">
    <property type="term" value="F:zinc ion binding"/>
    <property type="evidence" value="ECO:0007669"/>
    <property type="project" value="UniProtKB-KW"/>
</dbReference>
<evidence type="ECO:0000256" key="2">
    <source>
        <dbReference type="ARBA" id="ARBA00022771"/>
    </source>
</evidence>
<dbReference type="Proteomes" id="UP001163823">
    <property type="component" value="Chromosome 9"/>
</dbReference>
<organism evidence="6 7">
    <name type="scientific">Quillaja saponaria</name>
    <name type="common">Soap bark tree</name>
    <dbReference type="NCBI Taxonomy" id="32244"/>
    <lineage>
        <taxon>Eukaryota</taxon>
        <taxon>Viridiplantae</taxon>
        <taxon>Streptophyta</taxon>
        <taxon>Embryophyta</taxon>
        <taxon>Tracheophyta</taxon>
        <taxon>Spermatophyta</taxon>
        <taxon>Magnoliopsida</taxon>
        <taxon>eudicotyledons</taxon>
        <taxon>Gunneridae</taxon>
        <taxon>Pentapetalae</taxon>
        <taxon>rosids</taxon>
        <taxon>fabids</taxon>
        <taxon>Fabales</taxon>
        <taxon>Quillajaceae</taxon>
        <taxon>Quillaja</taxon>
    </lineage>
</organism>
<comment type="caution">
    <text evidence="6">The sequence shown here is derived from an EMBL/GenBank/DDBJ whole genome shotgun (WGS) entry which is preliminary data.</text>
</comment>
<dbReference type="InterPro" id="IPR001841">
    <property type="entry name" value="Znf_RING"/>
</dbReference>
<gene>
    <name evidence="6" type="ORF">O6P43_022067</name>
</gene>
<evidence type="ECO:0000256" key="1">
    <source>
        <dbReference type="ARBA" id="ARBA00022723"/>
    </source>
</evidence>